<dbReference type="InterPro" id="IPR043519">
    <property type="entry name" value="NT_sf"/>
</dbReference>
<keyword evidence="3" id="KW-1185">Reference proteome</keyword>
<dbReference type="InterPro" id="IPR041633">
    <property type="entry name" value="Polbeta"/>
</dbReference>
<proteinExistence type="predicted"/>
<reference evidence="2" key="1">
    <citation type="journal article" date="2015" name="PeerJ">
        <title>First genomic representation of candidate bacterial phylum KSB3 points to enhanced environmental sensing as a trigger of wastewater bulking.</title>
        <authorList>
            <person name="Sekiguchi Y."/>
            <person name="Ohashi A."/>
            <person name="Parks D.H."/>
            <person name="Yamauchi T."/>
            <person name="Tyson G.W."/>
            <person name="Hugenholtz P."/>
        </authorList>
    </citation>
    <scope>NUCLEOTIDE SEQUENCE [LARGE SCALE GENOMIC DNA]</scope>
</reference>
<sequence length="137" mass="15694">MKTLQELNTLLLRACQDQPAIMAVYIFGSVAQGRAKSPSDVDVALLLGERNSESSSLLTFMTQLEDLLECQVDVVVLNTAHELLKYNVRRTGKLIFDRSPQFRKNFDIRSRKAYEDFLYLHKFYVSKVLYGGRQNNA</sequence>
<dbReference type="HOGENOM" id="CLU_130257_1_0_0"/>
<protein>
    <submittedName>
        <fullName evidence="2">DNA polymerase, beta domain protein region</fullName>
    </submittedName>
</protein>
<dbReference type="CDD" id="cd05403">
    <property type="entry name" value="NT_KNTase_like"/>
    <property type="match status" value="1"/>
</dbReference>
<accession>A0A081C7L4</accession>
<dbReference type="PANTHER" id="PTHR43852">
    <property type="entry name" value="NUCLEOTIDYLTRANSFERASE"/>
    <property type="match status" value="1"/>
</dbReference>
<dbReference type="eggNOG" id="COG1669">
    <property type="taxonomic scope" value="Bacteria"/>
</dbReference>
<evidence type="ECO:0000313" key="3">
    <source>
        <dbReference type="Proteomes" id="UP000030661"/>
    </source>
</evidence>
<dbReference type="Proteomes" id="UP000030661">
    <property type="component" value="Unassembled WGS sequence"/>
</dbReference>
<dbReference type="PANTHER" id="PTHR43852:SF3">
    <property type="entry name" value="NUCLEOTIDYLTRANSFERASE"/>
    <property type="match status" value="1"/>
</dbReference>
<evidence type="ECO:0000313" key="2">
    <source>
        <dbReference type="EMBL" id="GAK60569.1"/>
    </source>
</evidence>
<dbReference type="InterPro" id="IPR052930">
    <property type="entry name" value="TA_antitoxin_MntA"/>
</dbReference>
<organism evidence="2">
    <name type="scientific">Vecturithrix granuli</name>
    <dbReference type="NCBI Taxonomy" id="1499967"/>
    <lineage>
        <taxon>Bacteria</taxon>
        <taxon>Candidatus Moduliflexota</taxon>
        <taxon>Candidatus Vecturitrichia</taxon>
        <taxon>Candidatus Vecturitrichales</taxon>
        <taxon>Candidatus Vecturitrichaceae</taxon>
        <taxon>Candidatus Vecturithrix</taxon>
    </lineage>
</organism>
<dbReference type="EMBL" id="DF820473">
    <property type="protein sequence ID" value="GAK60569.1"/>
    <property type="molecule type" value="Genomic_DNA"/>
</dbReference>
<evidence type="ECO:0000259" key="1">
    <source>
        <dbReference type="Pfam" id="PF18765"/>
    </source>
</evidence>
<dbReference type="STRING" id="1499967.U27_00466"/>
<dbReference type="SUPFAM" id="SSF81301">
    <property type="entry name" value="Nucleotidyltransferase"/>
    <property type="match status" value="1"/>
</dbReference>
<dbReference type="AlphaFoldDB" id="A0A081C7L4"/>
<dbReference type="NCBIfam" id="NF047752">
    <property type="entry name" value="MntA_antitoxin"/>
    <property type="match status" value="1"/>
</dbReference>
<name>A0A081C7L4_VECG1</name>
<feature type="domain" description="Polymerase beta nucleotidyltransferase" evidence="1">
    <location>
        <begin position="14"/>
        <end position="100"/>
    </location>
</feature>
<gene>
    <name evidence="2" type="ORF">U27_00466</name>
</gene>
<dbReference type="Gene3D" id="3.30.460.10">
    <property type="entry name" value="Beta Polymerase, domain 2"/>
    <property type="match status" value="1"/>
</dbReference>
<dbReference type="Pfam" id="PF18765">
    <property type="entry name" value="Polbeta"/>
    <property type="match status" value="1"/>
</dbReference>